<reference evidence="4" key="2">
    <citation type="submission" date="2015-01" db="EMBL/GenBank/DDBJ databases">
        <title>Evolutionary Origins and Diversification of the Mycorrhizal Mutualists.</title>
        <authorList>
            <consortium name="DOE Joint Genome Institute"/>
            <consortium name="Mycorrhizal Genomics Consortium"/>
            <person name="Kohler A."/>
            <person name="Kuo A."/>
            <person name="Nagy L.G."/>
            <person name="Floudas D."/>
            <person name="Copeland A."/>
            <person name="Barry K.W."/>
            <person name="Cichocki N."/>
            <person name="Veneault-Fourrey C."/>
            <person name="LaButti K."/>
            <person name="Lindquist E.A."/>
            <person name="Lipzen A."/>
            <person name="Lundell T."/>
            <person name="Morin E."/>
            <person name="Murat C."/>
            <person name="Riley R."/>
            <person name="Ohm R."/>
            <person name="Sun H."/>
            <person name="Tunlid A."/>
            <person name="Henrissat B."/>
            <person name="Grigoriev I.V."/>
            <person name="Hibbett D.S."/>
            <person name="Martin F."/>
        </authorList>
    </citation>
    <scope>NUCLEOTIDE SEQUENCE [LARGE SCALE GENOMIC DNA]</scope>
    <source>
        <strain evidence="4">MAFF 305830</strain>
    </source>
</reference>
<proteinExistence type="inferred from homology"/>
<organism evidence="3 4">
    <name type="scientific">Serendipita vermifera MAFF 305830</name>
    <dbReference type="NCBI Taxonomy" id="933852"/>
    <lineage>
        <taxon>Eukaryota</taxon>
        <taxon>Fungi</taxon>
        <taxon>Dikarya</taxon>
        <taxon>Basidiomycota</taxon>
        <taxon>Agaricomycotina</taxon>
        <taxon>Agaricomycetes</taxon>
        <taxon>Sebacinales</taxon>
        <taxon>Serendipitaceae</taxon>
        <taxon>Serendipita</taxon>
    </lineage>
</organism>
<dbReference type="STRING" id="933852.A0A0C2X0C9"/>
<dbReference type="InterPro" id="IPR043141">
    <property type="entry name" value="Ribosomal_uL10-like_sf"/>
</dbReference>
<evidence type="ECO:0000256" key="1">
    <source>
        <dbReference type="ARBA" id="ARBA00008889"/>
    </source>
</evidence>
<protein>
    <recommendedName>
        <fullName evidence="5">Ribosomal protein L10</fullName>
    </recommendedName>
</protein>
<dbReference type="HOGENOM" id="CLU_079421_0_0_1"/>
<comment type="similarity">
    <text evidence="1">Belongs to the universal ribosomal protein uL10 family.</text>
</comment>
<gene>
    <name evidence="3" type="ORF">M408DRAFT_20974</name>
</gene>
<evidence type="ECO:0000313" key="4">
    <source>
        <dbReference type="Proteomes" id="UP000054097"/>
    </source>
</evidence>
<feature type="region of interest" description="Disordered" evidence="2">
    <location>
        <begin position="171"/>
        <end position="190"/>
    </location>
</feature>
<reference evidence="3 4" key="1">
    <citation type="submission" date="2014-04" db="EMBL/GenBank/DDBJ databases">
        <authorList>
            <consortium name="DOE Joint Genome Institute"/>
            <person name="Kuo A."/>
            <person name="Zuccaro A."/>
            <person name="Kohler A."/>
            <person name="Nagy L.G."/>
            <person name="Floudas D."/>
            <person name="Copeland A."/>
            <person name="Barry K.W."/>
            <person name="Cichocki N."/>
            <person name="Veneault-Fourrey C."/>
            <person name="LaButti K."/>
            <person name="Lindquist E.A."/>
            <person name="Lipzen A."/>
            <person name="Lundell T."/>
            <person name="Morin E."/>
            <person name="Murat C."/>
            <person name="Sun H."/>
            <person name="Tunlid A."/>
            <person name="Henrissat B."/>
            <person name="Grigoriev I.V."/>
            <person name="Hibbett D.S."/>
            <person name="Martin F."/>
            <person name="Nordberg H.P."/>
            <person name="Cantor M.N."/>
            <person name="Hua S.X."/>
        </authorList>
    </citation>
    <scope>NUCLEOTIDE SEQUENCE [LARGE SCALE GENOMIC DNA]</scope>
    <source>
        <strain evidence="3 4">MAFF 305830</strain>
    </source>
</reference>
<dbReference type="InterPro" id="IPR047865">
    <property type="entry name" value="Ribosomal_uL10_bac_type"/>
</dbReference>
<sequence>MLRCVHHNVQIVVTRQQCSNYATQAVFWRKGLNPLSPERKFSPLKMHLFAQYGELIKSNRLLLFVSLRDVPSETMQKIRRELGNTTKPKTASNPFGIPKAIQTVDRRAPKLTFIRSHMFLAAMKQDGSLKGPQKQAVPLFQGQMAILALPSLDPDHLLSILKTLERAVPKAKDANAAPPSNAKSREDDMLTMPPPGGGGMRKAKAPTVQSLAVLGGIIEGQLFMLEGLREVTKLPTLQTLHAQIVGLLSSPGSQLAAVLNQAAGGRLARTLEGLKQSLEKEAEGQ</sequence>
<dbReference type="PANTHER" id="PTHR11560">
    <property type="entry name" value="39S RIBOSOMAL PROTEIN L10, MITOCHONDRIAL"/>
    <property type="match status" value="1"/>
</dbReference>
<dbReference type="SUPFAM" id="SSF160369">
    <property type="entry name" value="Ribosomal protein L10-like"/>
    <property type="match status" value="2"/>
</dbReference>
<evidence type="ECO:0000313" key="3">
    <source>
        <dbReference type="EMBL" id="KIM31753.1"/>
    </source>
</evidence>
<name>A0A0C2X0C9_SERVB</name>
<evidence type="ECO:0008006" key="5">
    <source>
        <dbReference type="Google" id="ProtNLM"/>
    </source>
</evidence>
<dbReference type="Gene3D" id="3.30.70.1730">
    <property type="match status" value="1"/>
</dbReference>
<keyword evidence="4" id="KW-1185">Reference proteome</keyword>
<dbReference type="Proteomes" id="UP000054097">
    <property type="component" value="Unassembled WGS sequence"/>
</dbReference>
<dbReference type="OrthoDB" id="360689at2759"/>
<dbReference type="EMBL" id="KN824281">
    <property type="protein sequence ID" value="KIM31753.1"/>
    <property type="molecule type" value="Genomic_DNA"/>
</dbReference>
<evidence type="ECO:0000256" key="2">
    <source>
        <dbReference type="SAM" id="MobiDB-lite"/>
    </source>
</evidence>
<dbReference type="AlphaFoldDB" id="A0A0C2X0C9"/>
<accession>A0A0C2X0C9</accession>